<proteinExistence type="predicted"/>
<evidence type="ECO:0000313" key="3">
    <source>
        <dbReference type="EMBL" id="GEU53355.1"/>
    </source>
</evidence>
<feature type="region of interest" description="Disordered" evidence="1">
    <location>
        <begin position="353"/>
        <end position="378"/>
    </location>
</feature>
<evidence type="ECO:0000259" key="2">
    <source>
        <dbReference type="Pfam" id="PF25597"/>
    </source>
</evidence>
<comment type="caution">
    <text evidence="3">The sequence shown here is derived from an EMBL/GenBank/DDBJ whole genome shotgun (WGS) entry which is preliminary data.</text>
</comment>
<protein>
    <recommendedName>
        <fullName evidence="2">Retroviral polymerase SH3-like domain-containing protein</fullName>
    </recommendedName>
</protein>
<sequence length="884" mass="101212">MIDYALWEVIENAATFPRTQVVDGVTTVMSITTTKEKAQRRLEVKARSTLMMGIPNKHQLKFNSIKDAKQLLEAVEKRLCRNAATKKTQKNLLKHKFENFFASSSKMLDQSFDRLQKLVSQLELLGEKLTQEDVNQKLLRSFSSEWNTHVVVWRNKADMDTMSMDDLYNNLKVSDNEEENVSQPKIIKKIAKPSILKIEFVKSRQQEKIARKTVKKVKQNKKNTHRPRGNQRNYNNMMSQKLGNYKEIDGRYVAFEGNPKGGKITRKDHLGKFDGKANEGFFVRYSLNSKAFIVFNSRTRIVEENLHIRFSENTPNVVGSGVEWLFDIDALTRTMNYESIVDDGFKLLSDDRKKVDEDPRNESECKNQEKEDNVNSTNNIDSLLDEFAGELTLFKSISSRINETGCDPKEEIHLIKRLLYDNSSPRPPKEFISENSDAAIESFSPSPIPFEDNYCCSDGSLRDRIICGLNKTPDLSQRPPQNCTKCGNPVDGQYCQGCALLRKKFKEDLFTYCIENGIFQDFQDTFEPSNDNTNVVNALQEPFVVKQDPGENSSQSSPQINHHCCYRSNLVDDSHNIFNLQPPTSSYEFCGNDAYYGHDCSLQIPVCYNDDDDEDYTISIIPKEPDNSLSMGDEHLNTISAMESDKFIKFSVENLIPNPSEYEGEYECDVPACNNFTTFSNLLFDVDDDFSSCDDQSFYDEDIPKEIYSNPLNYETNCDREEEIRLIKRLLYDNSSPRPSEEFISKNSDTVFESFSPFHIPVEDSDSFMEEIDLSFTPDDPMPPGIEDDDYDFERDIFILEELLSNDSLSLLENESFHFDIPLSSRPLTKPPDGNSGILNVKVMGDISEHKGHEASQPSTECPMMICERNTPILDVSFLHFCPP</sequence>
<reference evidence="3" key="1">
    <citation type="journal article" date="2019" name="Sci. Rep.">
        <title>Draft genome of Tanacetum cinerariifolium, the natural source of mosquito coil.</title>
        <authorList>
            <person name="Yamashiro T."/>
            <person name="Shiraishi A."/>
            <person name="Satake H."/>
            <person name="Nakayama K."/>
        </authorList>
    </citation>
    <scope>NUCLEOTIDE SEQUENCE</scope>
</reference>
<dbReference type="EMBL" id="BKCJ010003161">
    <property type="protein sequence ID" value="GEU53355.1"/>
    <property type="molecule type" value="Genomic_DNA"/>
</dbReference>
<organism evidence="3">
    <name type="scientific">Tanacetum cinerariifolium</name>
    <name type="common">Dalmatian daisy</name>
    <name type="synonym">Chrysanthemum cinerariifolium</name>
    <dbReference type="NCBI Taxonomy" id="118510"/>
    <lineage>
        <taxon>Eukaryota</taxon>
        <taxon>Viridiplantae</taxon>
        <taxon>Streptophyta</taxon>
        <taxon>Embryophyta</taxon>
        <taxon>Tracheophyta</taxon>
        <taxon>Spermatophyta</taxon>
        <taxon>Magnoliopsida</taxon>
        <taxon>eudicotyledons</taxon>
        <taxon>Gunneridae</taxon>
        <taxon>Pentapetalae</taxon>
        <taxon>asterids</taxon>
        <taxon>campanulids</taxon>
        <taxon>Asterales</taxon>
        <taxon>Asteraceae</taxon>
        <taxon>Asteroideae</taxon>
        <taxon>Anthemideae</taxon>
        <taxon>Anthemidinae</taxon>
        <taxon>Tanacetum</taxon>
    </lineage>
</organism>
<evidence type="ECO:0000256" key="1">
    <source>
        <dbReference type="SAM" id="MobiDB-lite"/>
    </source>
</evidence>
<feature type="domain" description="Retroviral polymerase SH3-like" evidence="2">
    <location>
        <begin position="266"/>
        <end position="314"/>
    </location>
</feature>
<accession>A0A6L2KZE6</accession>
<feature type="region of interest" description="Disordered" evidence="1">
    <location>
        <begin position="215"/>
        <end position="236"/>
    </location>
</feature>
<dbReference type="Pfam" id="PF25597">
    <property type="entry name" value="SH3_retrovirus"/>
    <property type="match status" value="1"/>
</dbReference>
<dbReference type="Pfam" id="PF14223">
    <property type="entry name" value="Retrotran_gag_2"/>
    <property type="match status" value="1"/>
</dbReference>
<dbReference type="InterPro" id="IPR057670">
    <property type="entry name" value="SH3_retrovirus"/>
</dbReference>
<dbReference type="AlphaFoldDB" id="A0A6L2KZE6"/>
<feature type="compositionally biased region" description="Basic residues" evidence="1">
    <location>
        <begin position="215"/>
        <end position="229"/>
    </location>
</feature>
<name>A0A6L2KZE6_TANCI</name>
<feature type="compositionally biased region" description="Basic and acidic residues" evidence="1">
    <location>
        <begin position="353"/>
        <end position="373"/>
    </location>
</feature>
<gene>
    <name evidence="3" type="ORF">Tci_025333</name>
</gene>